<dbReference type="InterPro" id="IPR012341">
    <property type="entry name" value="6hp_glycosidase-like_sf"/>
</dbReference>
<accession>A0A560HJI9</accession>
<dbReference type="Proteomes" id="UP000318050">
    <property type="component" value="Unassembled WGS sequence"/>
</dbReference>
<dbReference type="SUPFAM" id="SSF48208">
    <property type="entry name" value="Six-hairpin glycosidases"/>
    <property type="match status" value="1"/>
</dbReference>
<gene>
    <name evidence="1" type="ORF">FBZ92_1441</name>
</gene>
<comment type="caution">
    <text evidence="1">The sequence shown here is derived from an EMBL/GenBank/DDBJ whole genome shotgun (WGS) entry which is preliminary data.</text>
</comment>
<dbReference type="Gene3D" id="1.50.10.10">
    <property type="match status" value="1"/>
</dbReference>
<proteinExistence type="predicted"/>
<name>A0A560HJI9_9PROT</name>
<dbReference type="InterPro" id="IPR008928">
    <property type="entry name" value="6-hairpin_glycosidase_sf"/>
</dbReference>
<dbReference type="GO" id="GO:0005975">
    <property type="term" value="P:carbohydrate metabolic process"/>
    <property type="evidence" value="ECO:0007669"/>
    <property type="project" value="InterPro"/>
</dbReference>
<reference evidence="1 2" key="1">
    <citation type="submission" date="2019-06" db="EMBL/GenBank/DDBJ databases">
        <title>Genomic Encyclopedia of Type Strains, Phase IV (KMG-V): Genome sequencing to study the core and pangenomes of soil and plant-associated prokaryotes.</title>
        <authorList>
            <person name="Whitman W."/>
        </authorList>
    </citation>
    <scope>NUCLEOTIDE SEQUENCE [LARGE SCALE GENOMIC DNA]</scope>
    <source>
        <strain evidence="1 2">BR 11140</strain>
    </source>
</reference>
<dbReference type="AlphaFoldDB" id="A0A560HJI9"/>
<evidence type="ECO:0000313" key="2">
    <source>
        <dbReference type="Proteomes" id="UP000318050"/>
    </source>
</evidence>
<sequence>MMHAAVQSSITPNSTPTGAVADAAAVRGQLKAWLVEQAYPLWWEMGADRVNGGFHEKLGLDGKPTNDARRARVQAR</sequence>
<evidence type="ECO:0000313" key="1">
    <source>
        <dbReference type="EMBL" id="TWB46656.1"/>
    </source>
</evidence>
<organism evidence="1 2">
    <name type="scientific">Nitrospirillum amazonense</name>
    <dbReference type="NCBI Taxonomy" id="28077"/>
    <lineage>
        <taxon>Bacteria</taxon>
        <taxon>Pseudomonadati</taxon>
        <taxon>Pseudomonadota</taxon>
        <taxon>Alphaproteobacteria</taxon>
        <taxon>Rhodospirillales</taxon>
        <taxon>Azospirillaceae</taxon>
        <taxon>Nitrospirillum</taxon>
    </lineage>
</organism>
<dbReference type="EMBL" id="VITT01000044">
    <property type="protein sequence ID" value="TWB46656.1"/>
    <property type="molecule type" value="Genomic_DNA"/>
</dbReference>
<protein>
    <submittedName>
        <fullName evidence="1">Uncharacterized protein</fullName>
    </submittedName>
</protein>
<feature type="non-terminal residue" evidence="1">
    <location>
        <position position="76"/>
    </location>
</feature>